<evidence type="ECO:0000313" key="4">
    <source>
        <dbReference type="Proteomes" id="UP000076722"/>
    </source>
</evidence>
<proteinExistence type="predicted"/>
<dbReference type="Proteomes" id="UP000076722">
    <property type="component" value="Unassembled WGS sequence"/>
</dbReference>
<dbReference type="AlphaFoldDB" id="A0A164MJM0"/>
<name>A0A164MJM0_9AGAM</name>
<feature type="coiled-coil region" evidence="1">
    <location>
        <begin position="24"/>
        <end position="58"/>
    </location>
</feature>
<dbReference type="InterPro" id="IPR046347">
    <property type="entry name" value="bZIP_sf"/>
</dbReference>
<dbReference type="EMBL" id="KV419469">
    <property type="protein sequence ID" value="KZS86774.1"/>
    <property type="molecule type" value="Genomic_DNA"/>
</dbReference>
<protein>
    <recommendedName>
        <fullName evidence="5">BZIP domain-containing protein</fullName>
    </recommendedName>
</protein>
<keyword evidence="4" id="KW-1185">Reference proteome</keyword>
<gene>
    <name evidence="3" type="ORF">SISNIDRAFT_471515</name>
</gene>
<evidence type="ECO:0000256" key="1">
    <source>
        <dbReference type="SAM" id="Coils"/>
    </source>
</evidence>
<feature type="region of interest" description="Disordered" evidence="2">
    <location>
        <begin position="98"/>
        <end position="125"/>
    </location>
</feature>
<evidence type="ECO:0000313" key="3">
    <source>
        <dbReference type="EMBL" id="KZS86774.1"/>
    </source>
</evidence>
<sequence>MVRGRRKDLTAPPSRALAQQRAYRARKEEAWTHLQERCQRLEEENALLRQQLQAVTGHGAPSWTSSAAGISASSALMEHLDRAYEALGQYRQQAMNGAFQNRPGDSRAYGSSGHLLRTPDPSDSSLLTTVSYERGAAFEYAQQIRQSSPTSVAESECCGGFIDCTELAPVTSDTSHILPTPSI</sequence>
<accession>A0A164MJM0</accession>
<reference evidence="3 4" key="1">
    <citation type="journal article" date="2016" name="Mol. Biol. Evol.">
        <title>Comparative Genomics of Early-Diverging Mushroom-Forming Fungi Provides Insights into the Origins of Lignocellulose Decay Capabilities.</title>
        <authorList>
            <person name="Nagy L.G."/>
            <person name="Riley R."/>
            <person name="Tritt A."/>
            <person name="Adam C."/>
            <person name="Daum C."/>
            <person name="Floudas D."/>
            <person name="Sun H."/>
            <person name="Yadav J.S."/>
            <person name="Pangilinan J."/>
            <person name="Larsson K.H."/>
            <person name="Matsuura K."/>
            <person name="Barry K."/>
            <person name="Labutti K."/>
            <person name="Kuo R."/>
            <person name="Ohm R.A."/>
            <person name="Bhattacharya S.S."/>
            <person name="Shirouzu T."/>
            <person name="Yoshinaga Y."/>
            <person name="Martin F.M."/>
            <person name="Grigoriev I.V."/>
            <person name="Hibbett D.S."/>
        </authorList>
    </citation>
    <scope>NUCLEOTIDE SEQUENCE [LARGE SCALE GENOMIC DNA]</scope>
    <source>
        <strain evidence="3 4">HHB9708</strain>
    </source>
</reference>
<keyword evidence="1" id="KW-0175">Coiled coil</keyword>
<dbReference type="OrthoDB" id="3365874at2759"/>
<dbReference type="GO" id="GO:0003700">
    <property type="term" value="F:DNA-binding transcription factor activity"/>
    <property type="evidence" value="ECO:0007669"/>
    <property type="project" value="InterPro"/>
</dbReference>
<organism evidence="3 4">
    <name type="scientific">Sistotremastrum niveocremeum HHB9708</name>
    <dbReference type="NCBI Taxonomy" id="1314777"/>
    <lineage>
        <taxon>Eukaryota</taxon>
        <taxon>Fungi</taxon>
        <taxon>Dikarya</taxon>
        <taxon>Basidiomycota</taxon>
        <taxon>Agaricomycotina</taxon>
        <taxon>Agaricomycetes</taxon>
        <taxon>Sistotremastrales</taxon>
        <taxon>Sistotremastraceae</taxon>
        <taxon>Sertulicium</taxon>
        <taxon>Sertulicium niveocremeum</taxon>
    </lineage>
</organism>
<evidence type="ECO:0000256" key="2">
    <source>
        <dbReference type="SAM" id="MobiDB-lite"/>
    </source>
</evidence>
<dbReference type="SUPFAM" id="SSF57959">
    <property type="entry name" value="Leucine zipper domain"/>
    <property type="match status" value="1"/>
</dbReference>
<evidence type="ECO:0008006" key="5">
    <source>
        <dbReference type="Google" id="ProtNLM"/>
    </source>
</evidence>